<dbReference type="Pfam" id="PF02812">
    <property type="entry name" value="ELFV_dehydrog_N"/>
    <property type="match status" value="1"/>
</dbReference>
<sequence length="344" mass="35716">MHVRFWEHEELVVRQGSRSGIALVVAVHSRVLGPATGGCRLRRYPDWHAAADDALRLSQAMTYKCAAAGLPYGGAKSVIALPERTPLTDELREAILEDLGDLIDSFDGAYLAGPDVGTGPLDMVVIRRRTPHVYCLPESEGGTGSSSGPTAIGVLAALRAGAAAVLGSAEVAGRRIVVSGLGSVGGILARTLAGSGAEVIVSDVDTRKRQMAAELNLSWVEPEKALSTPADIVVPAAVGGVLSPDTVARLDCALVVGPANNQLTDDAVADLLADRGIVWLPDFVVSAGGVIYTLSCEMDGLDHAGAVTRVEGIGETVARLLASSHVNRTTPLREAVALAERRLG</sequence>
<accession>A0ABN2I2S8</accession>
<comment type="caution">
    <text evidence="6">The sequence shown here is derived from an EMBL/GenBank/DDBJ whole genome shotgun (WGS) entry which is preliminary data.</text>
</comment>
<protein>
    <submittedName>
        <fullName evidence="6">Glu/Leu/Phe/Val dehydrogenase dimerization domain-containing protein</fullName>
    </submittedName>
</protein>
<dbReference type="EMBL" id="BAAANY010000020">
    <property type="protein sequence ID" value="GAA1697332.1"/>
    <property type="molecule type" value="Genomic_DNA"/>
</dbReference>
<dbReference type="InterPro" id="IPR006095">
    <property type="entry name" value="Glu/Leu/Phe/Val/Trp_DH"/>
</dbReference>
<dbReference type="SUPFAM" id="SSF53223">
    <property type="entry name" value="Aminoacid dehydrogenase-like, N-terminal domain"/>
    <property type="match status" value="1"/>
</dbReference>
<reference evidence="6 7" key="1">
    <citation type="journal article" date="2019" name="Int. J. Syst. Evol. Microbiol.">
        <title>The Global Catalogue of Microorganisms (GCM) 10K type strain sequencing project: providing services to taxonomists for standard genome sequencing and annotation.</title>
        <authorList>
            <consortium name="The Broad Institute Genomics Platform"/>
            <consortium name="The Broad Institute Genome Sequencing Center for Infectious Disease"/>
            <person name="Wu L."/>
            <person name="Ma J."/>
        </authorList>
    </citation>
    <scope>NUCLEOTIDE SEQUENCE [LARGE SCALE GENOMIC DNA]</scope>
    <source>
        <strain evidence="6 7">JCM 14718</strain>
    </source>
</reference>
<evidence type="ECO:0000313" key="7">
    <source>
        <dbReference type="Proteomes" id="UP001500618"/>
    </source>
</evidence>
<dbReference type="InterPro" id="IPR006097">
    <property type="entry name" value="Glu/Leu/Phe/Val/Trp_DH_dimer"/>
</dbReference>
<evidence type="ECO:0000256" key="3">
    <source>
        <dbReference type="ARBA" id="ARBA00023027"/>
    </source>
</evidence>
<dbReference type="PIRSF" id="PIRSF000188">
    <property type="entry name" value="Phe_leu_dh"/>
    <property type="match status" value="1"/>
</dbReference>
<evidence type="ECO:0000259" key="5">
    <source>
        <dbReference type="SMART" id="SM00839"/>
    </source>
</evidence>
<organism evidence="6 7">
    <name type="scientific">Fodinicola feengrottensis</name>
    <dbReference type="NCBI Taxonomy" id="435914"/>
    <lineage>
        <taxon>Bacteria</taxon>
        <taxon>Bacillati</taxon>
        <taxon>Actinomycetota</taxon>
        <taxon>Actinomycetes</taxon>
        <taxon>Mycobacteriales</taxon>
        <taxon>Fodinicola</taxon>
    </lineage>
</organism>
<evidence type="ECO:0000256" key="2">
    <source>
        <dbReference type="ARBA" id="ARBA00023002"/>
    </source>
</evidence>
<dbReference type="SMART" id="SM00839">
    <property type="entry name" value="ELFV_dehydrog"/>
    <property type="match status" value="1"/>
</dbReference>
<dbReference type="PRINTS" id="PR00082">
    <property type="entry name" value="GLFDHDRGNASE"/>
</dbReference>
<gene>
    <name evidence="6" type="ORF">GCM10009765_53400</name>
</gene>
<feature type="domain" description="Glutamate/phenylalanine/leucine/valine/L-tryptophan dehydrogenase C-terminal" evidence="5">
    <location>
        <begin position="142"/>
        <end position="344"/>
    </location>
</feature>
<dbReference type="Gene3D" id="3.40.50.720">
    <property type="entry name" value="NAD(P)-binding Rossmann-like Domain"/>
    <property type="match status" value="1"/>
</dbReference>
<dbReference type="InterPro" id="IPR016211">
    <property type="entry name" value="Glu/Phe/Leu/Val/Trp_DH_bac/arc"/>
</dbReference>
<keyword evidence="3" id="KW-0520">NAD</keyword>
<proteinExistence type="inferred from homology"/>
<evidence type="ECO:0000313" key="6">
    <source>
        <dbReference type="EMBL" id="GAA1697332.1"/>
    </source>
</evidence>
<dbReference type="InterPro" id="IPR046346">
    <property type="entry name" value="Aminoacid_DH-like_N_sf"/>
</dbReference>
<keyword evidence="2 4" id="KW-0560">Oxidoreductase</keyword>
<dbReference type="PANTHER" id="PTHR42722:SF1">
    <property type="entry name" value="VALINE DEHYDROGENASE"/>
    <property type="match status" value="1"/>
</dbReference>
<evidence type="ECO:0000256" key="4">
    <source>
        <dbReference type="RuleBase" id="RU004417"/>
    </source>
</evidence>
<dbReference type="Gene3D" id="3.40.50.10860">
    <property type="entry name" value="Leucine Dehydrogenase, chain A, domain 1"/>
    <property type="match status" value="1"/>
</dbReference>
<comment type="similarity">
    <text evidence="1 4">Belongs to the Glu/Leu/Phe/Val dehydrogenases family.</text>
</comment>
<evidence type="ECO:0000256" key="1">
    <source>
        <dbReference type="ARBA" id="ARBA00006382"/>
    </source>
</evidence>
<dbReference type="InterPro" id="IPR036291">
    <property type="entry name" value="NAD(P)-bd_dom_sf"/>
</dbReference>
<dbReference type="PANTHER" id="PTHR42722">
    <property type="entry name" value="LEUCINE DEHYDROGENASE"/>
    <property type="match status" value="1"/>
</dbReference>
<dbReference type="Pfam" id="PF00208">
    <property type="entry name" value="ELFV_dehydrog"/>
    <property type="match status" value="1"/>
</dbReference>
<dbReference type="SUPFAM" id="SSF51735">
    <property type="entry name" value="NAD(P)-binding Rossmann-fold domains"/>
    <property type="match status" value="1"/>
</dbReference>
<dbReference type="Proteomes" id="UP001500618">
    <property type="component" value="Unassembled WGS sequence"/>
</dbReference>
<keyword evidence="7" id="KW-1185">Reference proteome</keyword>
<name>A0ABN2I2S8_9ACTN</name>
<dbReference type="InterPro" id="IPR006096">
    <property type="entry name" value="Glu/Leu/Phe/Val/Trp_DH_C"/>
</dbReference>